<feature type="domain" description="Fatty acid hydroxylase" evidence="5">
    <location>
        <begin position="149"/>
        <end position="284"/>
    </location>
</feature>
<comment type="caution">
    <text evidence="6">The sequence shown here is derived from an EMBL/GenBank/DDBJ whole genome shotgun (WGS) entry which is preliminary data.</text>
</comment>
<dbReference type="AlphaFoldDB" id="A0A9W8H8X3"/>
<accession>A0A9W8H8X3</accession>
<dbReference type="PANTHER" id="PTHR11863">
    <property type="entry name" value="STEROL DESATURASE"/>
    <property type="match status" value="1"/>
</dbReference>
<evidence type="ECO:0000256" key="2">
    <source>
        <dbReference type="ARBA" id="ARBA00022692"/>
    </source>
</evidence>
<evidence type="ECO:0000259" key="5">
    <source>
        <dbReference type="Pfam" id="PF04116"/>
    </source>
</evidence>
<dbReference type="EC" id="1.14.18.9" evidence="6"/>
<gene>
    <name evidence="6" type="primary">ERG25_1</name>
    <name evidence="6" type="ORF">H4R18_003125</name>
</gene>
<keyword evidence="4" id="KW-0472">Membrane</keyword>
<dbReference type="GO" id="GO:0000254">
    <property type="term" value="F:C-4 methylsterol oxidase activity"/>
    <property type="evidence" value="ECO:0007669"/>
    <property type="project" value="UniProtKB-EC"/>
</dbReference>
<dbReference type="OrthoDB" id="1658724at2759"/>
<dbReference type="EMBL" id="JANBUL010000117">
    <property type="protein sequence ID" value="KAJ2781031.1"/>
    <property type="molecule type" value="Genomic_DNA"/>
</dbReference>
<evidence type="ECO:0000256" key="1">
    <source>
        <dbReference type="ARBA" id="ARBA00004370"/>
    </source>
</evidence>
<dbReference type="InterPro" id="IPR006694">
    <property type="entry name" value="Fatty_acid_hydroxylase"/>
</dbReference>
<dbReference type="GO" id="GO:0005506">
    <property type="term" value="F:iron ion binding"/>
    <property type="evidence" value="ECO:0007669"/>
    <property type="project" value="InterPro"/>
</dbReference>
<dbReference type="Pfam" id="PF04116">
    <property type="entry name" value="FA_hydroxylase"/>
    <property type="match status" value="1"/>
</dbReference>
<keyword evidence="3" id="KW-1133">Transmembrane helix</keyword>
<reference evidence="6" key="1">
    <citation type="submission" date="2022-07" db="EMBL/GenBank/DDBJ databases">
        <title>Phylogenomic reconstructions and comparative analyses of Kickxellomycotina fungi.</title>
        <authorList>
            <person name="Reynolds N.K."/>
            <person name="Stajich J.E."/>
            <person name="Barry K."/>
            <person name="Grigoriev I.V."/>
            <person name="Crous P."/>
            <person name="Smith M.E."/>
        </authorList>
    </citation>
    <scope>NUCLEOTIDE SEQUENCE</scope>
    <source>
        <strain evidence="6">NBRC 105414</strain>
    </source>
</reference>
<keyword evidence="2" id="KW-0812">Transmembrane</keyword>
<organism evidence="6 7">
    <name type="scientific">Coemansia javaensis</name>
    <dbReference type="NCBI Taxonomy" id="2761396"/>
    <lineage>
        <taxon>Eukaryota</taxon>
        <taxon>Fungi</taxon>
        <taxon>Fungi incertae sedis</taxon>
        <taxon>Zoopagomycota</taxon>
        <taxon>Kickxellomycotina</taxon>
        <taxon>Kickxellomycetes</taxon>
        <taxon>Kickxellales</taxon>
        <taxon>Kickxellaceae</taxon>
        <taxon>Coemansia</taxon>
    </lineage>
</organism>
<dbReference type="InterPro" id="IPR050307">
    <property type="entry name" value="Sterol_Desaturase_Related"/>
</dbReference>
<evidence type="ECO:0000313" key="7">
    <source>
        <dbReference type="Proteomes" id="UP001140217"/>
    </source>
</evidence>
<evidence type="ECO:0000313" key="6">
    <source>
        <dbReference type="EMBL" id="KAJ2781031.1"/>
    </source>
</evidence>
<comment type="subcellular location">
    <subcellularLocation>
        <location evidence="1">Membrane</location>
    </subcellularLocation>
</comment>
<protein>
    <submittedName>
        <fullName evidence="6">C-4 sterol methyl oxidase</fullName>
        <ecNumber evidence="6">1.14.18.9</ecNumber>
    </submittedName>
</protein>
<keyword evidence="7" id="KW-1185">Reference proteome</keyword>
<dbReference type="GO" id="GO:0016020">
    <property type="term" value="C:membrane"/>
    <property type="evidence" value="ECO:0007669"/>
    <property type="project" value="UniProtKB-SubCell"/>
</dbReference>
<sequence length="309" mass="35147">MASSISATATALLGRLAAEMQTVGDMARTVPGGHALTRAERAWLSLFEGRNEAVAFGIAAFAVHQTVYYGRYLPYLACDYIPAMQRYRLQPGREASRAQWWRCVRSLLLSQVLVQLPMMLLFLPAARLAGLDCGARLPPWPRVVLQVGVFFVIEDFYHYWAHRLLHRGALYRRIHKVHHEYSAPFGIAAEYAHPLETAVLGQGTIAGPLVFNCLVGRVHIATMLVWIAARLCQTVEAHCGYDFPWAAGRWLPFWAGAAHHDYHHMAFVDNFASTFSWWDRVFGTDRRYRAYEARRRRRRCSAQEAVKAE</sequence>
<dbReference type="GO" id="GO:0008610">
    <property type="term" value="P:lipid biosynthetic process"/>
    <property type="evidence" value="ECO:0007669"/>
    <property type="project" value="InterPro"/>
</dbReference>
<evidence type="ECO:0000256" key="4">
    <source>
        <dbReference type="ARBA" id="ARBA00023136"/>
    </source>
</evidence>
<keyword evidence="6" id="KW-0560">Oxidoreductase</keyword>
<evidence type="ECO:0000256" key="3">
    <source>
        <dbReference type="ARBA" id="ARBA00022989"/>
    </source>
</evidence>
<name>A0A9W8H8X3_9FUNG</name>
<dbReference type="Proteomes" id="UP001140217">
    <property type="component" value="Unassembled WGS sequence"/>
</dbReference>
<proteinExistence type="predicted"/>